<evidence type="ECO:0000256" key="15">
    <source>
        <dbReference type="ARBA" id="ARBA00023303"/>
    </source>
</evidence>
<keyword evidence="7 17" id="KW-0732">Signal</keyword>
<evidence type="ECO:0000256" key="17">
    <source>
        <dbReference type="SAM" id="SignalP"/>
    </source>
</evidence>
<comment type="subcellular location">
    <subcellularLocation>
        <location evidence="1">Membrane</location>
        <topology evidence="1">Single-pass type I membrane protein</topology>
    </subcellularLocation>
</comment>
<keyword evidence="6" id="KW-0479">Metal-binding</keyword>
<evidence type="ECO:0000256" key="14">
    <source>
        <dbReference type="ARBA" id="ARBA00023180"/>
    </source>
</evidence>
<keyword evidence="4" id="KW-0107">Calcium channel</keyword>
<dbReference type="Pfam" id="PF08399">
    <property type="entry name" value="VWA_N"/>
    <property type="match status" value="1"/>
</dbReference>
<keyword evidence="10 16" id="KW-1133">Transmembrane helix</keyword>
<dbReference type="STRING" id="568069.A0A1J1HUA5"/>
<dbReference type="CDD" id="cd01463">
    <property type="entry name" value="vWA_VGCC_like"/>
    <property type="match status" value="1"/>
</dbReference>
<dbReference type="SUPFAM" id="SSF53300">
    <property type="entry name" value="vWA-like"/>
    <property type="match status" value="1"/>
</dbReference>
<evidence type="ECO:0000256" key="12">
    <source>
        <dbReference type="ARBA" id="ARBA00023136"/>
    </source>
</evidence>
<feature type="signal peptide" evidence="17">
    <location>
        <begin position="1"/>
        <end position="27"/>
    </location>
</feature>
<keyword evidence="15" id="KW-0407">Ion channel</keyword>
<keyword evidence="12 16" id="KW-0472">Membrane</keyword>
<dbReference type="PANTHER" id="PTHR10166:SF31">
    <property type="entry name" value="CA[2+] CHANNEL MUSCLE-SPECIFIC ALPHA2_DELTA SUBUNIT, ISOFORM A"/>
    <property type="match status" value="1"/>
</dbReference>
<dbReference type="AlphaFoldDB" id="A0A1J1HUA5"/>
<feature type="chain" id="PRO_5012272437" evidence="17">
    <location>
        <begin position="28"/>
        <end position="1224"/>
    </location>
</feature>
<evidence type="ECO:0000256" key="5">
    <source>
        <dbReference type="ARBA" id="ARBA00022692"/>
    </source>
</evidence>
<dbReference type="InterPro" id="IPR002035">
    <property type="entry name" value="VWF_A"/>
</dbReference>
<gene>
    <name evidence="19" type="primary">delta-3</name>
    <name evidence="19" type="ORF">CLUMA_CG004824</name>
</gene>
<name>A0A1J1HUA5_9DIPT</name>
<dbReference type="InterPro" id="IPR013608">
    <property type="entry name" value="VWA_N"/>
</dbReference>
<evidence type="ECO:0000313" key="19">
    <source>
        <dbReference type="EMBL" id="CRK91138.1"/>
    </source>
</evidence>
<evidence type="ECO:0000256" key="10">
    <source>
        <dbReference type="ARBA" id="ARBA00022989"/>
    </source>
</evidence>
<keyword evidence="20" id="KW-1185">Reference proteome</keyword>
<organism evidence="19 20">
    <name type="scientific">Clunio marinus</name>
    <dbReference type="NCBI Taxonomy" id="568069"/>
    <lineage>
        <taxon>Eukaryota</taxon>
        <taxon>Metazoa</taxon>
        <taxon>Ecdysozoa</taxon>
        <taxon>Arthropoda</taxon>
        <taxon>Hexapoda</taxon>
        <taxon>Insecta</taxon>
        <taxon>Pterygota</taxon>
        <taxon>Neoptera</taxon>
        <taxon>Endopterygota</taxon>
        <taxon>Diptera</taxon>
        <taxon>Nematocera</taxon>
        <taxon>Chironomoidea</taxon>
        <taxon>Chironomidae</taxon>
        <taxon>Clunio</taxon>
    </lineage>
</organism>
<dbReference type="InterPro" id="IPR036465">
    <property type="entry name" value="vWFA_dom_sf"/>
</dbReference>
<evidence type="ECO:0000259" key="18">
    <source>
        <dbReference type="PROSITE" id="PS50234"/>
    </source>
</evidence>
<sequence length="1224" mass="141992">MIFSIKGAIVTALLFMFIFIPENEVNSSPESDAINDWAVKFGDELWELAEIMTKAREIKQRYKSFNARVERKDGNTLIDSIVESIGRMLNRKMDVVKCIVNKSEEYAAEFHSRDMLQPNFTYYSSKFSLANGRNLTNQKYTENTNDSLGNYTDMFFDRDSHFFDLEVNTTHSSVHVPTNVFDQGPEAAEFIQWSEVLDEVFTQNYQSDPALSWQYFGSNTGVMRHYPAMSWNRNKTDIYDCRKRSWFIETATCSKDVVILLDNSGSMTGYRNYVAQLTIKSLLDTFSNNDFVNILNYSKTVQELVPCFKDMLVQATPENIRVFNEEVKELKPDGYANITQALEKAFQLLEKYRHIRKCNESSTGCNQAIMLVTDGVPGNATEIFEKYNWFGNDTKSYPVRIFTYLLGKEVTKVKEIQLYACMNRGYYSHVQSLDEVAEEVLKYVNVVAAPLVLQKEEHPPTWTHAYIDTTYETDITKLTDDQPDFRMMIAVGVPAYNLSSYGTGNFTGRPTLLGVAGTDVPVDDIRKLALPYKLGVNGYSFIVSNNGYVLLHPDLRPFDQKHPGELKENYNSIDITEIEQIDEELPPRVPSESLLELRRNLVEHKKGQMIGIPVRFHYDKMRRVAQSKQDFYFAPIPHTPFSLGIALPHEYGNTWIKVGDEIQRNNYTKINISDFFVGENWKIHPEWVYCRYHYQEGHEFSSAELELRHFLRKIIEPNWKWSVQYEGDSNSDIEKEIDELNCGRKSLDDDAYYCNKELVELLVFDAKVTNDSYQSWTFKNYLEREIVETYNATVRFVGTMSGLTRWQFIFGEIEVDTDMEFGDFHSKAINEAWYENAILQHQIDKHSFVYSVPHHNDEMEDTEIKVTASMAIFPRDGGTEAPSCVVGFQFDHDLMYQRFMEITSKIKCDDCIKTCGDDEQVCYVIDNNGYIIISEENVTDTGRFFGEVEKPILESMLHANIFKRLTIYDLQGLCKNVTEVQDDDASASPSLLTPFKLLILGFKWMMTEMIVEFSRIKMWAMTASIEHSYDDADYRDVGGEKRKTVTVKKPKKSDVITDEEWFALQKEKQKQNETVYYPCDKKSELYVLQKEFILHNRSYSMDVPINDSRPFFVTIIPNSNLLLVVINKINDPKDDDKMLDDEDDDEREILTTEPEEMETGVQYGVDHPCHKLYMNTLPRRRLDECFTEHPDEEETAYCGSSSRLNFILFLMLLPLFHLTIYCFK</sequence>
<reference evidence="19 20" key="1">
    <citation type="submission" date="2015-04" db="EMBL/GenBank/DDBJ databases">
        <authorList>
            <person name="Syromyatnikov M.Y."/>
            <person name="Popov V.N."/>
        </authorList>
    </citation>
    <scope>NUCLEOTIDE SEQUENCE [LARGE SCALE GENOMIC DNA]</scope>
</reference>
<dbReference type="Proteomes" id="UP000183832">
    <property type="component" value="Unassembled WGS sequence"/>
</dbReference>
<evidence type="ECO:0000313" key="20">
    <source>
        <dbReference type="Proteomes" id="UP000183832"/>
    </source>
</evidence>
<keyword evidence="14" id="KW-0325">Glycoprotein</keyword>
<evidence type="ECO:0000256" key="3">
    <source>
        <dbReference type="ARBA" id="ARBA00022568"/>
    </source>
</evidence>
<dbReference type="OrthoDB" id="10054666at2759"/>
<dbReference type="Pfam" id="PF08473">
    <property type="entry name" value="VGCC_alpha2"/>
    <property type="match status" value="1"/>
</dbReference>
<evidence type="ECO:0000256" key="8">
    <source>
        <dbReference type="ARBA" id="ARBA00022837"/>
    </source>
</evidence>
<accession>A0A1J1HUA5</accession>
<evidence type="ECO:0000256" key="6">
    <source>
        <dbReference type="ARBA" id="ARBA00022723"/>
    </source>
</evidence>
<dbReference type="InterPro" id="IPR013680">
    <property type="entry name" value="VDCC_a2/dsu"/>
</dbReference>
<keyword evidence="8" id="KW-0106">Calcium</keyword>
<dbReference type="FunFam" id="3.30.450.20:FF:000057">
    <property type="entry name" value="Voltage-dependent calcium channel subunit alpha-2/delta-4"/>
    <property type="match status" value="1"/>
</dbReference>
<dbReference type="GO" id="GO:0005891">
    <property type="term" value="C:voltage-gated calcium channel complex"/>
    <property type="evidence" value="ECO:0007669"/>
    <property type="project" value="TreeGrafter"/>
</dbReference>
<keyword evidence="5 16" id="KW-0812">Transmembrane</keyword>
<keyword evidence="3" id="KW-0109">Calcium transport</keyword>
<dbReference type="PROSITE" id="PS50234">
    <property type="entry name" value="VWFA"/>
    <property type="match status" value="1"/>
</dbReference>
<proteinExistence type="predicted"/>
<keyword evidence="11" id="KW-0406">Ion transport</keyword>
<dbReference type="FunFam" id="3.40.50.410:FF:000095">
    <property type="entry name" value="Dihydropyridine-sensitive l-type calcium channel"/>
    <property type="match status" value="1"/>
</dbReference>
<feature type="transmembrane region" description="Helical" evidence="16">
    <location>
        <begin position="1204"/>
        <end position="1223"/>
    </location>
</feature>
<feature type="domain" description="VWFA" evidence="18">
    <location>
        <begin position="256"/>
        <end position="447"/>
    </location>
</feature>
<evidence type="ECO:0000256" key="13">
    <source>
        <dbReference type="ARBA" id="ARBA00023157"/>
    </source>
</evidence>
<evidence type="ECO:0000256" key="2">
    <source>
        <dbReference type="ARBA" id="ARBA00022448"/>
    </source>
</evidence>
<protein>
    <submittedName>
        <fullName evidence="19">CLUMA_CG004824, isoform A</fullName>
    </submittedName>
</protein>
<dbReference type="SMART" id="SM00327">
    <property type="entry name" value="VWA"/>
    <property type="match status" value="1"/>
</dbReference>
<evidence type="ECO:0000256" key="1">
    <source>
        <dbReference type="ARBA" id="ARBA00004479"/>
    </source>
</evidence>
<keyword evidence="13" id="KW-1015">Disulfide bond</keyword>
<dbReference type="GO" id="GO:0046872">
    <property type="term" value="F:metal ion binding"/>
    <property type="evidence" value="ECO:0007669"/>
    <property type="project" value="UniProtKB-KW"/>
</dbReference>
<dbReference type="InterPro" id="IPR051173">
    <property type="entry name" value="Ca_channel_alpha-2/delta"/>
</dbReference>
<keyword evidence="9" id="KW-0851">Voltage-gated channel</keyword>
<keyword evidence="2" id="KW-0813">Transport</keyword>
<evidence type="ECO:0000256" key="11">
    <source>
        <dbReference type="ARBA" id="ARBA00023065"/>
    </source>
</evidence>
<evidence type="ECO:0000256" key="9">
    <source>
        <dbReference type="ARBA" id="ARBA00022882"/>
    </source>
</evidence>
<dbReference type="Pfam" id="PF13519">
    <property type="entry name" value="VWA_2"/>
    <property type="match status" value="1"/>
</dbReference>
<dbReference type="Gene3D" id="3.40.50.410">
    <property type="entry name" value="von Willebrand factor, type A domain"/>
    <property type="match status" value="1"/>
</dbReference>
<dbReference type="GO" id="GO:0005245">
    <property type="term" value="F:voltage-gated calcium channel activity"/>
    <property type="evidence" value="ECO:0007669"/>
    <property type="project" value="TreeGrafter"/>
</dbReference>
<dbReference type="PANTHER" id="PTHR10166">
    <property type="entry name" value="VOLTAGE-DEPENDENT CALCIUM CHANNEL SUBUNIT ALPHA-2/DELTA-RELATED"/>
    <property type="match status" value="1"/>
</dbReference>
<evidence type="ECO:0000256" key="4">
    <source>
        <dbReference type="ARBA" id="ARBA00022673"/>
    </source>
</evidence>
<evidence type="ECO:0000256" key="7">
    <source>
        <dbReference type="ARBA" id="ARBA00022729"/>
    </source>
</evidence>
<dbReference type="Gene3D" id="3.30.450.20">
    <property type="entry name" value="PAS domain"/>
    <property type="match status" value="1"/>
</dbReference>
<dbReference type="EMBL" id="CVRI01000020">
    <property type="protein sequence ID" value="CRK91138.1"/>
    <property type="molecule type" value="Genomic_DNA"/>
</dbReference>
<evidence type="ECO:0000256" key="16">
    <source>
        <dbReference type="SAM" id="Phobius"/>
    </source>
</evidence>